<evidence type="ECO:0000256" key="7">
    <source>
        <dbReference type="PROSITE-ProRule" id="PRU00042"/>
    </source>
</evidence>
<dbReference type="SMART" id="SM00355">
    <property type="entry name" value="ZnF_C2H2"/>
    <property type="match status" value="3"/>
</dbReference>
<dbReference type="InterPro" id="IPR036236">
    <property type="entry name" value="Znf_C2H2_sf"/>
</dbReference>
<comment type="caution">
    <text evidence="10">The sequence shown here is derived from an EMBL/GenBank/DDBJ whole genome shotgun (WGS) entry which is preliminary data.</text>
</comment>
<dbReference type="GO" id="GO:0000981">
    <property type="term" value="F:DNA-binding transcription factor activity, RNA polymerase II-specific"/>
    <property type="evidence" value="ECO:0007669"/>
    <property type="project" value="TreeGrafter"/>
</dbReference>
<dbReference type="PANTHER" id="PTHR24394:SF29">
    <property type="entry name" value="MYONEURIN"/>
    <property type="match status" value="1"/>
</dbReference>
<organism evidence="10 11">
    <name type="scientific">Physocladia obscura</name>
    <dbReference type="NCBI Taxonomy" id="109957"/>
    <lineage>
        <taxon>Eukaryota</taxon>
        <taxon>Fungi</taxon>
        <taxon>Fungi incertae sedis</taxon>
        <taxon>Chytridiomycota</taxon>
        <taxon>Chytridiomycota incertae sedis</taxon>
        <taxon>Chytridiomycetes</taxon>
        <taxon>Chytridiales</taxon>
        <taxon>Chytriomycetaceae</taxon>
        <taxon>Physocladia</taxon>
    </lineage>
</organism>
<feature type="domain" description="C2H2-type" evidence="9">
    <location>
        <begin position="340"/>
        <end position="362"/>
    </location>
</feature>
<dbReference type="Gene3D" id="3.30.160.60">
    <property type="entry name" value="Classic Zinc Finger"/>
    <property type="match status" value="1"/>
</dbReference>
<dbReference type="PROSITE" id="PS50157">
    <property type="entry name" value="ZINC_FINGER_C2H2_2"/>
    <property type="match status" value="2"/>
</dbReference>
<evidence type="ECO:0000259" key="9">
    <source>
        <dbReference type="PROSITE" id="PS50157"/>
    </source>
</evidence>
<name>A0AAD5SRE7_9FUNG</name>
<evidence type="ECO:0000256" key="2">
    <source>
        <dbReference type="ARBA" id="ARBA00022723"/>
    </source>
</evidence>
<keyword evidence="3" id="KW-0677">Repeat</keyword>
<dbReference type="SUPFAM" id="SSF57667">
    <property type="entry name" value="beta-beta-alpha zinc fingers"/>
    <property type="match status" value="1"/>
</dbReference>
<accession>A0AAD5SRE7</accession>
<keyword evidence="6" id="KW-0539">Nucleus</keyword>
<dbReference type="GO" id="GO:0005634">
    <property type="term" value="C:nucleus"/>
    <property type="evidence" value="ECO:0007669"/>
    <property type="project" value="UniProtKB-SubCell"/>
</dbReference>
<dbReference type="InterPro" id="IPR013087">
    <property type="entry name" value="Znf_C2H2_type"/>
</dbReference>
<sequence>MAEGKGEENNFLCTDIFNSNAFIPRPNNQNASFGVLPFSFLLNEQLLFDFRSSSYSQSLSTQPPPQLSTINSLDELLLMRIDGNRLWNDQNEVILSHNFPLLSASFPSFFETAEVGIEYNDDINGASTSRIEDSGSRIFSRKNLSDHVFDEDDDSNVGGAATRGMSGESTETDSDFTKTLQAYPRPKDANTFISFSHIANNDYYPALGTAVSLQLPIIKKRGRPRKIPLLPNDTSVKPKKLKRTITEEPEQEKEMEILCGGASINIYEKSSVASEPAVLHTTNFFLNREGNSQDSIHTSSTVTNPTSSARICHHCSRGPFATIKSLQAHIRLHAPGNEVFSCVVCKREFMRAQDLKRHNSTHKNGLLGEHEHESHICDVCGALFTRRDALQRHQKSLICTRHMASVFEKA</sequence>
<comment type="subcellular location">
    <subcellularLocation>
        <location evidence="1">Nucleus</location>
    </subcellularLocation>
</comment>
<dbReference type="PROSITE" id="PS00028">
    <property type="entry name" value="ZINC_FINGER_C2H2_1"/>
    <property type="match status" value="1"/>
</dbReference>
<feature type="domain" description="C2H2-type" evidence="9">
    <location>
        <begin position="375"/>
        <end position="402"/>
    </location>
</feature>
<keyword evidence="5" id="KW-0862">Zinc</keyword>
<proteinExistence type="predicted"/>
<evidence type="ECO:0000256" key="8">
    <source>
        <dbReference type="SAM" id="MobiDB-lite"/>
    </source>
</evidence>
<keyword evidence="4 7" id="KW-0863">Zinc-finger</keyword>
<evidence type="ECO:0000256" key="6">
    <source>
        <dbReference type="ARBA" id="ARBA00023242"/>
    </source>
</evidence>
<dbReference type="GO" id="GO:0008270">
    <property type="term" value="F:zinc ion binding"/>
    <property type="evidence" value="ECO:0007669"/>
    <property type="project" value="UniProtKB-KW"/>
</dbReference>
<reference evidence="10" key="1">
    <citation type="submission" date="2020-05" db="EMBL/GenBank/DDBJ databases">
        <title>Phylogenomic resolution of chytrid fungi.</title>
        <authorList>
            <person name="Stajich J.E."/>
            <person name="Amses K."/>
            <person name="Simmons R."/>
            <person name="Seto K."/>
            <person name="Myers J."/>
            <person name="Bonds A."/>
            <person name="Quandt C.A."/>
            <person name="Barry K."/>
            <person name="Liu P."/>
            <person name="Grigoriev I."/>
            <person name="Longcore J.E."/>
            <person name="James T.Y."/>
        </authorList>
    </citation>
    <scope>NUCLEOTIDE SEQUENCE</scope>
    <source>
        <strain evidence="10">JEL0513</strain>
    </source>
</reference>
<feature type="region of interest" description="Disordered" evidence="8">
    <location>
        <begin position="150"/>
        <end position="175"/>
    </location>
</feature>
<keyword evidence="11" id="KW-1185">Reference proteome</keyword>
<dbReference type="EMBL" id="JADGJH010003313">
    <property type="protein sequence ID" value="KAJ3091886.1"/>
    <property type="molecule type" value="Genomic_DNA"/>
</dbReference>
<evidence type="ECO:0000313" key="11">
    <source>
        <dbReference type="Proteomes" id="UP001211907"/>
    </source>
</evidence>
<protein>
    <recommendedName>
        <fullName evidence="9">C2H2-type domain-containing protein</fullName>
    </recommendedName>
</protein>
<evidence type="ECO:0000313" key="10">
    <source>
        <dbReference type="EMBL" id="KAJ3091886.1"/>
    </source>
</evidence>
<keyword evidence="2" id="KW-0479">Metal-binding</keyword>
<gene>
    <name evidence="10" type="ORF">HK100_007074</name>
</gene>
<dbReference type="Pfam" id="PF00096">
    <property type="entry name" value="zf-C2H2"/>
    <property type="match status" value="1"/>
</dbReference>
<evidence type="ECO:0000256" key="3">
    <source>
        <dbReference type="ARBA" id="ARBA00022737"/>
    </source>
</evidence>
<evidence type="ECO:0000256" key="1">
    <source>
        <dbReference type="ARBA" id="ARBA00004123"/>
    </source>
</evidence>
<dbReference type="AlphaFoldDB" id="A0AAD5SRE7"/>
<evidence type="ECO:0000256" key="5">
    <source>
        <dbReference type="ARBA" id="ARBA00022833"/>
    </source>
</evidence>
<dbReference type="PANTHER" id="PTHR24394">
    <property type="entry name" value="ZINC FINGER PROTEIN"/>
    <property type="match status" value="1"/>
</dbReference>
<dbReference type="Proteomes" id="UP001211907">
    <property type="component" value="Unassembled WGS sequence"/>
</dbReference>
<evidence type="ECO:0000256" key="4">
    <source>
        <dbReference type="ARBA" id="ARBA00022771"/>
    </source>
</evidence>